<dbReference type="AlphaFoldDB" id="A0A6B1DAG2"/>
<evidence type="ECO:0000256" key="3">
    <source>
        <dbReference type="ARBA" id="ARBA00022448"/>
    </source>
</evidence>
<protein>
    <submittedName>
        <fullName evidence="5">Extracellular solute-binding protein</fullName>
    </submittedName>
</protein>
<gene>
    <name evidence="5" type="ORF">F4X14_16690</name>
</gene>
<evidence type="ECO:0000256" key="2">
    <source>
        <dbReference type="ARBA" id="ARBA00008520"/>
    </source>
</evidence>
<keyword evidence="4" id="KW-0732">Signal</keyword>
<dbReference type="SUPFAM" id="SSF53850">
    <property type="entry name" value="Periplasmic binding protein-like II"/>
    <property type="match status" value="1"/>
</dbReference>
<dbReference type="PANTHER" id="PTHR43649:SF31">
    <property type="entry name" value="SN-GLYCEROL-3-PHOSPHATE-BINDING PERIPLASMIC PROTEIN UGPB"/>
    <property type="match status" value="1"/>
</dbReference>
<evidence type="ECO:0000313" key="5">
    <source>
        <dbReference type="EMBL" id="MYC96604.1"/>
    </source>
</evidence>
<accession>A0A6B1DAG2</accession>
<evidence type="ECO:0000256" key="4">
    <source>
        <dbReference type="ARBA" id="ARBA00022729"/>
    </source>
</evidence>
<keyword evidence="3" id="KW-0813">Transport</keyword>
<dbReference type="EMBL" id="VXMH01000090">
    <property type="protein sequence ID" value="MYC96604.1"/>
    <property type="molecule type" value="Genomic_DNA"/>
</dbReference>
<dbReference type="PANTHER" id="PTHR43649">
    <property type="entry name" value="ARABINOSE-BINDING PROTEIN-RELATED"/>
    <property type="match status" value="1"/>
</dbReference>
<comment type="subcellular location">
    <subcellularLocation>
        <location evidence="1">Cell envelope</location>
    </subcellularLocation>
</comment>
<dbReference type="Gene3D" id="3.40.190.10">
    <property type="entry name" value="Periplasmic binding protein-like II"/>
    <property type="match status" value="1"/>
</dbReference>
<comment type="caution">
    <text evidence="5">The sequence shown here is derived from an EMBL/GenBank/DDBJ whole genome shotgun (WGS) entry which is preliminary data.</text>
</comment>
<comment type="similarity">
    <text evidence="2">Belongs to the bacterial solute-binding protein 1 family.</text>
</comment>
<organism evidence="5">
    <name type="scientific">Caldilineaceae bacterium SB0661_bin_32</name>
    <dbReference type="NCBI Taxonomy" id="2605255"/>
    <lineage>
        <taxon>Bacteria</taxon>
        <taxon>Bacillati</taxon>
        <taxon>Chloroflexota</taxon>
        <taxon>Caldilineae</taxon>
        <taxon>Caldilineales</taxon>
        <taxon>Caldilineaceae</taxon>
    </lineage>
</organism>
<dbReference type="InterPro" id="IPR050490">
    <property type="entry name" value="Bact_solute-bd_prot1"/>
</dbReference>
<proteinExistence type="inferred from homology"/>
<reference evidence="5" key="1">
    <citation type="submission" date="2019-09" db="EMBL/GenBank/DDBJ databases">
        <title>Characterisation of the sponge microbiome using genome-centric metagenomics.</title>
        <authorList>
            <person name="Engelberts J.P."/>
            <person name="Robbins S.J."/>
            <person name="De Goeij J.M."/>
            <person name="Aranda M."/>
            <person name="Bell S.C."/>
            <person name="Webster N.S."/>
        </authorList>
    </citation>
    <scope>NUCLEOTIDE SEQUENCE</scope>
    <source>
        <strain evidence="5">SB0661_bin_32</strain>
    </source>
</reference>
<dbReference type="GO" id="GO:0030313">
    <property type="term" value="C:cell envelope"/>
    <property type="evidence" value="ECO:0007669"/>
    <property type="project" value="UniProtKB-SubCell"/>
</dbReference>
<sequence length="469" mass="50301">MPIQRSLRASSEVKPGGSILRRCAANRCAAPRRLPFRLWLLMVALLLNGCDALPSRPRLPELPFLQLRGESDAAAPPLHVFLPEEGDVTEALRSRVVAWAAASELQVNLTASDQYDQELVSRLAGEDPPDMVLVTAFLFPELAAGGLLAPAEEGFLEPADLPPRLAAAFTWPREEAAAKRYCLPREVRTLALVYDGEGLAAAGHPPPASWDSLRAVAVGQTDVDRNRFGFIEAPDLSRWLPFLYGAGGTIIEGSGGMALESPAAEAAMDWYIQIFRDNFAGHAGESNNEWAGEVLGKGKGGLTVEGNWIAPYFEAEFPDFRYGVAPLPSGPAGLNSSVAFTSCYAVSSKSGRKQNAFALAAFLSGPDVVGSLPNDGGWMPALNGLREEWKRTFPRLAPFADAVPTAAVWQLPPGFDTFLHSFNRGMVQLFAANVEAADFFAELQELGETLLETAGEPQPAPAATQDSSP</sequence>
<evidence type="ECO:0000256" key="1">
    <source>
        <dbReference type="ARBA" id="ARBA00004196"/>
    </source>
</evidence>
<name>A0A6B1DAG2_9CHLR</name>
<dbReference type="Pfam" id="PF01547">
    <property type="entry name" value="SBP_bac_1"/>
    <property type="match status" value="1"/>
</dbReference>
<dbReference type="InterPro" id="IPR006059">
    <property type="entry name" value="SBP"/>
</dbReference>